<evidence type="ECO:0000259" key="4">
    <source>
        <dbReference type="PROSITE" id="PS51123"/>
    </source>
</evidence>
<comment type="caution">
    <text evidence="5">The sequence shown here is derived from an EMBL/GenBank/DDBJ whole genome shotgun (WGS) entry which is preliminary data.</text>
</comment>
<dbReference type="InterPro" id="IPR050330">
    <property type="entry name" value="Bact_OuterMem_StrucFunc"/>
</dbReference>
<sequence length="216" mass="23328">MTDLDESGDGVEQTAPVWAVFGDLMSGLLGAFVLILVGVLVVQMDLVSNLEAEVQKRRIEEQRRMALEKALAVPLATGRVTLNNGRIGISGSVLFPLNSDQLRPDGRLLLKSLVPPLRVYLGERDEMLMVSGFTDDKPIQEGNQRFADNLELSAQRALTVTRALIEEGMPSSLAFAAAFGAEQPVASNTDDKGRALNRRVEMAPVPKSTSLKAATP</sequence>
<dbReference type="PROSITE" id="PS51123">
    <property type="entry name" value="OMPA_2"/>
    <property type="match status" value="1"/>
</dbReference>
<feature type="region of interest" description="Disordered" evidence="2">
    <location>
        <begin position="184"/>
        <end position="216"/>
    </location>
</feature>
<feature type="compositionally biased region" description="Polar residues" evidence="2">
    <location>
        <begin position="207"/>
        <end position="216"/>
    </location>
</feature>
<evidence type="ECO:0000313" key="6">
    <source>
        <dbReference type="Proteomes" id="UP001596270"/>
    </source>
</evidence>
<dbReference type="InterPro" id="IPR036737">
    <property type="entry name" value="OmpA-like_sf"/>
</dbReference>
<name>A0ABW1TX25_9BURK</name>
<dbReference type="CDD" id="cd07185">
    <property type="entry name" value="OmpA_C-like"/>
    <property type="match status" value="1"/>
</dbReference>
<keyword evidence="1 3" id="KW-0472">Membrane</keyword>
<accession>A0ABW1TX25</accession>
<dbReference type="PANTHER" id="PTHR30329">
    <property type="entry name" value="STATOR ELEMENT OF FLAGELLAR MOTOR COMPLEX"/>
    <property type="match status" value="1"/>
</dbReference>
<evidence type="ECO:0000256" key="2">
    <source>
        <dbReference type="SAM" id="MobiDB-lite"/>
    </source>
</evidence>
<dbReference type="Proteomes" id="UP001596270">
    <property type="component" value="Unassembled WGS sequence"/>
</dbReference>
<dbReference type="Pfam" id="PF00691">
    <property type="entry name" value="OmpA"/>
    <property type="match status" value="1"/>
</dbReference>
<feature type="domain" description="OmpA-like" evidence="4">
    <location>
        <begin position="82"/>
        <end position="208"/>
    </location>
</feature>
<keyword evidence="3" id="KW-0812">Transmembrane</keyword>
<dbReference type="NCBIfam" id="NF006547">
    <property type="entry name" value="PRK09040.1"/>
    <property type="match status" value="1"/>
</dbReference>
<dbReference type="Gene3D" id="3.30.1330.60">
    <property type="entry name" value="OmpA-like domain"/>
    <property type="match status" value="1"/>
</dbReference>
<reference evidence="6" key="1">
    <citation type="journal article" date="2019" name="Int. J. Syst. Evol. Microbiol.">
        <title>The Global Catalogue of Microorganisms (GCM) 10K type strain sequencing project: providing services to taxonomists for standard genome sequencing and annotation.</title>
        <authorList>
            <consortium name="The Broad Institute Genomics Platform"/>
            <consortium name="The Broad Institute Genome Sequencing Center for Infectious Disease"/>
            <person name="Wu L."/>
            <person name="Ma J."/>
        </authorList>
    </citation>
    <scope>NUCLEOTIDE SEQUENCE [LARGE SCALE GENOMIC DNA]</scope>
    <source>
        <strain evidence="6">CCUG 39402</strain>
    </source>
</reference>
<dbReference type="InterPro" id="IPR006665">
    <property type="entry name" value="OmpA-like"/>
</dbReference>
<dbReference type="SUPFAM" id="SSF103088">
    <property type="entry name" value="OmpA-like"/>
    <property type="match status" value="1"/>
</dbReference>
<evidence type="ECO:0000256" key="1">
    <source>
        <dbReference type="PROSITE-ProRule" id="PRU00473"/>
    </source>
</evidence>
<evidence type="ECO:0000313" key="5">
    <source>
        <dbReference type="EMBL" id="MFC6281288.1"/>
    </source>
</evidence>
<feature type="compositionally biased region" description="Basic and acidic residues" evidence="2">
    <location>
        <begin position="189"/>
        <end position="201"/>
    </location>
</feature>
<keyword evidence="3" id="KW-1133">Transmembrane helix</keyword>
<proteinExistence type="predicted"/>
<protein>
    <submittedName>
        <fullName evidence="5">OmpA family protein</fullName>
    </submittedName>
</protein>
<evidence type="ECO:0000256" key="3">
    <source>
        <dbReference type="SAM" id="Phobius"/>
    </source>
</evidence>
<organism evidence="5 6">
    <name type="scientific">Polaromonas aquatica</name>
    <dbReference type="NCBI Taxonomy" id="332657"/>
    <lineage>
        <taxon>Bacteria</taxon>
        <taxon>Pseudomonadati</taxon>
        <taxon>Pseudomonadota</taxon>
        <taxon>Betaproteobacteria</taxon>
        <taxon>Burkholderiales</taxon>
        <taxon>Comamonadaceae</taxon>
        <taxon>Polaromonas</taxon>
    </lineage>
</organism>
<dbReference type="PANTHER" id="PTHR30329:SF21">
    <property type="entry name" value="LIPOPROTEIN YIAD-RELATED"/>
    <property type="match status" value="1"/>
</dbReference>
<keyword evidence="6" id="KW-1185">Reference proteome</keyword>
<feature type="transmembrane region" description="Helical" evidence="3">
    <location>
        <begin position="20"/>
        <end position="42"/>
    </location>
</feature>
<dbReference type="EMBL" id="JBHSRS010000018">
    <property type="protein sequence ID" value="MFC6281288.1"/>
    <property type="molecule type" value="Genomic_DNA"/>
</dbReference>
<dbReference type="RefSeq" id="WP_371436777.1">
    <property type="nucleotide sequence ID" value="NZ_JBHSRS010000018.1"/>
</dbReference>
<gene>
    <name evidence="5" type="ORF">ACFQND_08615</name>
</gene>